<dbReference type="Proteomes" id="UP000023435">
    <property type="component" value="Unassembled WGS sequence"/>
</dbReference>
<proteinExistence type="predicted"/>
<evidence type="ECO:0000256" key="1">
    <source>
        <dbReference type="SAM" id="SignalP"/>
    </source>
</evidence>
<accession>A0A108UBT5</accession>
<organism evidence="2 3">
    <name type="scientific">Lysobacter capsici AZ78</name>
    <dbReference type="NCBI Taxonomy" id="1444315"/>
    <lineage>
        <taxon>Bacteria</taxon>
        <taxon>Pseudomonadati</taxon>
        <taxon>Pseudomonadota</taxon>
        <taxon>Gammaproteobacteria</taxon>
        <taxon>Lysobacterales</taxon>
        <taxon>Lysobacteraceae</taxon>
        <taxon>Lysobacter</taxon>
    </lineage>
</organism>
<protein>
    <submittedName>
        <fullName evidence="2">Uncharacterized protein</fullName>
    </submittedName>
</protein>
<evidence type="ECO:0000313" key="3">
    <source>
        <dbReference type="Proteomes" id="UP000023435"/>
    </source>
</evidence>
<keyword evidence="1" id="KW-0732">Signal</keyword>
<evidence type="ECO:0000313" key="2">
    <source>
        <dbReference type="EMBL" id="KWS06311.1"/>
    </source>
</evidence>
<dbReference type="EMBL" id="JAJA02000001">
    <property type="protein sequence ID" value="KWS06311.1"/>
    <property type="molecule type" value="Genomic_DNA"/>
</dbReference>
<comment type="caution">
    <text evidence="2">The sequence shown here is derived from an EMBL/GenBank/DDBJ whole genome shotgun (WGS) entry which is preliminary data.</text>
</comment>
<feature type="signal peptide" evidence="1">
    <location>
        <begin position="1"/>
        <end position="16"/>
    </location>
</feature>
<gene>
    <name evidence="2" type="ORF">AZ78_3866</name>
</gene>
<feature type="chain" id="PRO_5007131869" evidence="1">
    <location>
        <begin position="17"/>
        <end position="172"/>
    </location>
</feature>
<sequence>MVWPVLLAFSAMQAHAAQEVVTEPLRLVTFAYQSEVWEGRSNLRKEPNYAIRFNDSGLVFSIMEDKAKPGEDSADKILAVIVKGLRNDFEMTPSDAMDKVLVSEGWSCRSFKVKRIGTGTVGLSRSCVKLFGKQFAWMTIINPAEVIDEPTQEALNQVLASLKDAKKVELRP</sequence>
<dbReference type="AlphaFoldDB" id="A0A108UBT5"/>
<keyword evidence="3" id="KW-1185">Reference proteome</keyword>
<reference evidence="2 3" key="1">
    <citation type="journal article" date="2014" name="Genome Announc.">
        <title>Draft Genome Sequence of Lysobacter capsici AZ78, a Bacterium Antagonistic to Plant-Pathogenic Oomycetes.</title>
        <authorList>
            <person name="Puopolo G."/>
            <person name="Sonego P."/>
            <person name="Engelen K."/>
            <person name="Pertot I."/>
        </authorList>
    </citation>
    <scope>NUCLEOTIDE SEQUENCE [LARGE SCALE GENOMIC DNA]</scope>
    <source>
        <strain evidence="2 3">AZ78</strain>
    </source>
</reference>
<name>A0A108UBT5_9GAMM</name>